<keyword evidence="4" id="KW-1185">Reference proteome</keyword>
<dbReference type="PANTHER" id="PTHR47618">
    <property type="entry name" value="BIFUNCTIONAL OLIGORIBONUCLEASE AND PAP PHOSPHATASE NRNA"/>
    <property type="match status" value="1"/>
</dbReference>
<dbReference type="GO" id="GO:0003676">
    <property type="term" value="F:nucleic acid binding"/>
    <property type="evidence" value="ECO:0007669"/>
    <property type="project" value="InterPro"/>
</dbReference>
<evidence type="ECO:0000259" key="1">
    <source>
        <dbReference type="Pfam" id="PF01368"/>
    </source>
</evidence>
<sequence>MRNASRLVEALRALAGGGVGKRSAVITHRNADPDAVGAALVIREVLKTLGHIPCLYSPEGVSRLSRKLLEAVGERFEPLCSLDEKPIAAIVVDAANLSQIAGAEKLFETARFKAVIDHHERGSIHEAVDVAVVDPGAGSSSELAVKTAVEAGVKIPSPVATAALGGIVYDTGRFLRASRLSFEAAAHLIALGADYGKVLDTSRQKGRRDRGDLSLRLAKLKAYSRLRVGRACGELLIAATYIGSFESTVAKSLVDEAADVAIAVAERATEFRVSVRVSHLALENGVTAQAIASMLAEKFGGEGGGHDEAGMAHIPYSAAASAEEMAEKAFNLVSGRLGWMCVSKREERR</sequence>
<reference evidence="3 4" key="1">
    <citation type="journal article" date="2013" name="Appl. Environ. Microbiol.">
        <title>Variation of the Virus-Related Elements within Syntenic Genomes of the Hyperthermophilic Archaeon Aeropyrum.</title>
        <authorList>
            <person name="Daifuku T."/>
            <person name="Yoshida T."/>
            <person name="Kitamura T."/>
            <person name="Kawaichi S."/>
            <person name="Inoue T."/>
            <person name="Nomura K."/>
            <person name="Yoshida Y."/>
            <person name="Kuno S."/>
            <person name="Sako Y."/>
        </authorList>
    </citation>
    <scope>NUCLEOTIDE SEQUENCE [LARGE SCALE GENOMIC DNA]</scope>
    <source>
        <strain evidence="3 4">SY1</strain>
    </source>
</reference>
<dbReference type="Pfam" id="PF02272">
    <property type="entry name" value="DHHA1"/>
    <property type="match status" value="1"/>
</dbReference>
<accession>U3TEA4</accession>
<dbReference type="SUPFAM" id="SSF64182">
    <property type="entry name" value="DHH phosphoesterases"/>
    <property type="match status" value="1"/>
</dbReference>
<dbReference type="Pfam" id="PF01368">
    <property type="entry name" value="DHH"/>
    <property type="match status" value="1"/>
</dbReference>
<dbReference type="AlphaFoldDB" id="U3TEA4"/>
<dbReference type="PATRIC" id="fig|1198449.6.peg.909"/>
<dbReference type="PANTHER" id="PTHR47618:SF1">
    <property type="entry name" value="BIFUNCTIONAL OLIGORIBONUCLEASE AND PAP PHOSPHATASE NRNA"/>
    <property type="match status" value="1"/>
</dbReference>
<feature type="domain" description="DDH" evidence="1">
    <location>
        <begin position="24"/>
        <end position="167"/>
    </location>
</feature>
<name>U3TEA4_9CREN</name>
<evidence type="ECO:0000313" key="4">
    <source>
        <dbReference type="Proteomes" id="UP000016887"/>
    </source>
</evidence>
<dbReference type="EMBL" id="AP012489">
    <property type="protein sequence ID" value="BAN90370.1"/>
    <property type="molecule type" value="Genomic_DNA"/>
</dbReference>
<dbReference type="InterPro" id="IPR051319">
    <property type="entry name" value="Oligoribo/pAp-PDE_c-di-AMP_PDE"/>
</dbReference>
<dbReference type="InterPro" id="IPR003156">
    <property type="entry name" value="DHHA1_dom"/>
</dbReference>
<gene>
    <name evidence="3" type="ORF">ACAM_0901</name>
</gene>
<evidence type="ECO:0000313" key="3">
    <source>
        <dbReference type="EMBL" id="BAN90370.1"/>
    </source>
</evidence>
<dbReference type="Proteomes" id="UP000016887">
    <property type="component" value="Chromosome"/>
</dbReference>
<organism evidence="3 4">
    <name type="scientific">Aeropyrum camini SY1 = JCM 12091</name>
    <dbReference type="NCBI Taxonomy" id="1198449"/>
    <lineage>
        <taxon>Archaea</taxon>
        <taxon>Thermoproteota</taxon>
        <taxon>Thermoprotei</taxon>
        <taxon>Desulfurococcales</taxon>
        <taxon>Desulfurococcaceae</taxon>
        <taxon>Aeropyrum</taxon>
    </lineage>
</organism>
<dbReference type="InterPro" id="IPR001667">
    <property type="entry name" value="DDH_dom"/>
</dbReference>
<dbReference type="KEGG" id="acj:ACAM_0901"/>
<feature type="domain" description="DHHA1" evidence="2">
    <location>
        <begin position="248"/>
        <end position="329"/>
    </location>
</feature>
<evidence type="ECO:0000259" key="2">
    <source>
        <dbReference type="Pfam" id="PF02272"/>
    </source>
</evidence>
<dbReference type="STRING" id="1198449.ACAM_0901"/>
<dbReference type="eggNOG" id="arCOG01565">
    <property type="taxonomic scope" value="Archaea"/>
</dbReference>
<proteinExistence type="predicted"/>
<dbReference type="Gene3D" id="3.90.1640.10">
    <property type="entry name" value="inorganic pyrophosphatase (n-terminal core)"/>
    <property type="match status" value="1"/>
</dbReference>
<protein>
    <submittedName>
        <fullName evidence="3">Exopolyphosphatase</fullName>
    </submittedName>
</protein>
<dbReference type="InterPro" id="IPR038763">
    <property type="entry name" value="DHH_sf"/>
</dbReference>